<reference evidence="2" key="2">
    <citation type="submission" date="2023-06" db="EMBL/GenBank/DDBJ databases">
        <authorList>
            <consortium name="Lawrence Berkeley National Laboratory"/>
            <person name="Mondo S.J."/>
            <person name="Hensen N."/>
            <person name="Bonometti L."/>
            <person name="Westerberg I."/>
            <person name="Brannstrom I.O."/>
            <person name="Guillou S."/>
            <person name="Cros-Aarteil S."/>
            <person name="Calhoun S."/>
            <person name="Haridas S."/>
            <person name="Kuo A."/>
            <person name="Pangilinan J."/>
            <person name="Riley R."/>
            <person name="Labutti K."/>
            <person name="Andreopoulos B."/>
            <person name="Lipzen A."/>
            <person name="Chen C."/>
            <person name="Yanf M."/>
            <person name="Daum C."/>
            <person name="Ng V."/>
            <person name="Clum A."/>
            <person name="Steindorff A."/>
            <person name="Ohm R."/>
            <person name="Martin F."/>
            <person name="Silar P."/>
            <person name="Natvig D."/>
            <person name="Lalanne C."/>
            <person name="Gautier V."/>
            <person name="Ament-Velasquez S.L."/>
            <person name="Kruys A."/>
            <person name="Hutchinson M.I."/>
            <person name="Powell A.J."/>
            <person name="Barry K."/>
            <person name="Miller A.N."/>
            <person name="Grigoriev I.V."/>
            <person name="Debuchy R."/>
            <person name="Gladieux P."/>
            <person name="Thoren M.H."/>
            <person name="Johannesson H."/>
        </authorList>
    </citation>
    <scope>NUCLEOTIDE SEQUENCE</scope>
    <source>
        <strain evidence="2">PSN324</strain>
    </source>
</reference>
<proteinExistence type="predicted"/>
<feature type="region of interest" description="Disordered" evidence="1">
    <location>
        <begin position="1"/>
        <end position="37"/>
    </location>
</feature>
<dbReference type="Proteomes" id="UP001321749">
    <property type="component" value="Unassembled WGS sequence"/>
</dbReference>
<evidence type="ECO:0000313" key="2">
    <source>
        <dbReference type="EMBL" id="KAK4459170.1"/>
    </source>
</evidence>
<organism evidence="2 3">
    <name type="scientific">Cladorrhinum samala</name>
    <dbReference type="NCBI Taxonomy" id="585594"/>
    <lineage>
        <taxon>Eukaryota</taxon>
        <taxon>Fungi</taxon>
        <taxon>Dikarya</taxon>
        <taxon>Ascomycota</taxon>
        <taxon>Pezizomycotina</taxon>
        <taxon>Sordariomycetes</taxon>
        <taxon>Sordariomycetidae</taxon>
        <taxon>Sordariales</taxon>
        <taxon>Podosporaceae</taxon>
        <taxon>Cladorrhinum</taxon>
    </lineage>
</organism>
<gene>
    <name evidence="2" type="ORF">QBC42DRAFT_340508</name>
</gene>
<comment type="caution">
    <text evidence="2">The sequence shown here is derived from an EMBL/GenBank/DDBJ whole genome shotgun (WGS) entry which is preliminary data.</text>
</comment>
<evidence type="ECO:0000256" key="1">
    <source>
        <dbReference type="SAM" id="MobiDB-lite"/>
    </source>
</evidence>
<dbReference type="EMBL" id="MU865044">
    <property type="protein sequence ID" value="KAK4459170.1"/>
    <property type="molecule type" value="Genomic_DNA"/>
</dbReference>
<name>A0AAV9HH84_9PEZI</name>
<sequence length="342" mass="39367">MMSATQNTDLGEPPHSLQHDENAEPSTGDGPTTVISGTAPAWTRNLYRRMAFGRKHFFAQDDATQAADYYIMNPVPQKHASQWRPVFYRGDHPKYCAGTSVAVGRAFRTGFWNSFQLQMGDGVHEIRANQKRKSKRKSYARMQKWRRFWRRPEKPPKEPLEEDVPVEGFVTLFKAWRPRFATRTVKWQLGGREYRWTGTRRFMTGPFRKWKGVSHDLKLLDQQNNVIATFQKDRWISYKSSEKVGRPPNKTRSLLGTLRRYHPAPESAPSAAEVIESIRSSPPDKSKFSKKLVEQLNVEGPHSGDLTEEAIAFTCWIVVEGEHRLRYKVFDLLEEVGEAIGG</sequence>
<evidence type="ECO:0000313" key="3">
    <source>
        <dbReference type="Proteomes" id="UP001321749"/>
    </source>
</evidence>
<keyword evidence="3" id="KW-1185">Reference proteome</keyword>
<accession>A0AAV9HH84</accession>
<protein>
    <submittedName>
        <fullName evidence="2">Uncharacterized protein</fullName>
    </submittedName>
</protein>
<dbReference type="AlphaFoldDB" id="A0AAV9HH84"/>
<reference evidence="2" key="1">
    <citation type="journal article" date="2023" name="Mol. Phylogenet. Evol.">
        <title>Genome-scale phylogeny and comparative genomics of the fungal order Sordariales.</title>
        <authorList>
            <person name="Hensen N."/>
            <person name="Bonometti L."/>
            <person name="Westerberg I."/>
            <person name="Brannstrom I.O."/>
            <person name="Guillou S."/>
            <person name="Cros-Aarteil S."/>
            <person name="Calhoun S."/>
            <person name="Haridas S."/>
            <person name="Kuo A."/>
            <person name="Mondo S."/>
            <person name="Pangilinan J."/>
            <person name="Riley R."/>
            <person name="LaButti K."/>
            <person name="Andreopoulos B."/>
            <person name="Lipzen A."/>
            <person name="Chen C."/>
            <person name="Yan M."/>
            <person name="Daum C."/>
            <person name="Ng V."/>
            <person name="Clum A."/>
            <person name="Steindorff A."/>
            <person name="Ohm R.A."/>
            <person name="Martin F."/>
            <person name="Silar P."/>
            <person name="Natvig D.O."/>
            <person name="Lalanne C."/>
            <person name="Gautier V."/>
            <person name="Ament-Velasquez S.L."/>
            <person name="Kruys A."/>
            <person name="Hutchinson M.I."/>
            <person name="Powell A.J."/>
            <person name="Barry K."/>
            <person name="Miller A.N."/>
            <person name="Grigoriev I.V."/>
            <person name="Debuchy R."/>
            <person name="Gladieux P."/>
            <person name="Hiltunen Thoren M."/>
            <person name="Johannesson H."/>
        </authorList>
    </citation>
    <scope>NUCLEOTIDE SEQUENCE</scope>
    <source>
        <strain evidence="2">PSN324</strain>
    </source>
</reference>